<dbReference type="AlphaFoldDB" id="A0A060QMR0"/>
<comment type="caution">
    <text evidence="1">The sequence shown here is derived from an EMBL/GenBank/DDBJ whole genome shotgun (WGS) entry which is preliminary data.</text>
</comment>
<dbReference type="EMBL" id="CBMH010002264">
    <property type="protein sequence ID" value="CDL73511.1"/>
    <property type="molecule type" value="Genomic_DNA"/>
</dbReference>
<name>A0A060QMR0_FUSCU</name>
<gene>
    <name evidence="1" type="ORF">BN852_0127030</name>
</gene>
<accession>A0A060QMR0</accession>
<protein>
    <submittedName>
        <fullName evidence="1">Unclassified</fullName>
    </submittedName>
</protein>
<reference evidence="1" key="1">
    <citation type="submission" date="2013-05" db="EMBL/GenBank/DDBJ databases">
        <title>Draft genome sequences of six wheat associated Fusarium spp. isolates.</title>
        <authorList>
            <person name="Moolhuijzen P.M."/>
            <person name="Manners J.M."/>
            <person name="Wilcox S."/>
            <person name="Bellgard M.I."/>
            <person name="Gardiner D.M."/>
        </authorList>
    </citation>
    <scope>NUCLEOTIDE SEQUENCE</scope>
    <source>
        <strain evidence="1">CS7071</strain>
    </source>
</reference>
<evidence type="ECO:0000313" key="1">
    <source>
        <dbReference type="EMBL" id="CDL73511.1"/>
    </source>
</evidence>
<organism evidence="1">
    <name type="scientific">Fusarium culmorum CS7071</name>
    <dbReference type="NCBI Taxonomy" id="1318462"/>
    <lineage>
        <taxon>Eukaryota</taxon>
        <taxon>Fungi</taxon>
        <taxon>Dikarya</taxon>
        <taxon>Ascomycota</taxon>
        <taxon>Pezizomycotina</taxon>
        <taxon>Sordariomycetes</taxon>
        <taxon>Hypocreomycetidae</taxon>
        <taxon>Hypocreales</taxon>
        <taxon>Nectriaceae</taxon>
        <taxon>Fusarium</taxon>
    </lineage>
</organism>
<feature type="non-terminal residue" evidence="1">
    <location>
        <position position="1"/>
    </location>
</feature>
<sequence length="59" mass="6923">TLVLTVNEYSHSKTVGYLSDRYRLVHWWVAEMLLNVQSVSSVFPIYAQAHDYYITGTWI</sequence>
<proteinExistence type="predicted"/>